<keyword evidence="10" id="KW-0067">ATP-binding</keyword>
<organism evidence="13">
    <name type="scientific">Pseudomonas aeruginosa</name>
    <dbReference type="NCBI Taxonomy" id="287"/>
    <lineage>
        <taxon>Bacteria</taxon>
        <taxon>Pseudomonadati</taxon>
        <taxon>Pseudomonadota</taxon>
        <taxon>Gammaproteobacteria</taxon>
        <taxon>Pseudomonadales</taxon>
        <taxon>Pseudomonadaceae</taxon>
        <taxon>Pseudomonas</taxon>
    </lineage>
</organism>
<name>A0A643IYY4_PSEAI</name>
<sequence>QDAAEAGDEPLMIVRRSGVPLMIDPDRPRALQALLAEEQLDLVLCDDGLQHYRLARDLELVLIDAARGLGNGRCLPAGPLREPAERLESVDALLYNGADEDPDGGYAFRLQPTALINLQSGERRPLEHFPAGQEVHALAGIGNPQRFFRTLEALHWRAIPHAFPDHATYTAAELAFSPPLPLLMTEKDAVKCRAFAAADWWYLAVDAVPSPAFVAWFDARLEHLLAR</sequence>
<evidence type="ECO:0000256" key="5">
    <source>
        <dbReference type="ARBA" id="ARBA00022516"/>
    </source>
</evidence>
<dbReference type="GO" id="GO:0009244">
    <property type="term" value="P:lipopolysaccharide core region biosynthetic process"/>
    <property type="evidence" value="ECO:0007669"/>
    <property type="project" value="TreeGrafter"/>
</dbReference>
<evidence type="ECO:0000313" key="13">
    <source>
        <dbReference type="EMBL" id="KAB0763730.1"/>
    </source>
</evidence>
<evidence type="ECO:0000256" key="8">
    <source>
        <dbReference type="ARBA" id="ARBA00022741"/>
    </source>
</evidence>
<evidence type="ECO:0000256" key="4">
    <source>
        <dbReference type="ARBA" id="ARBA00016436"/>
    </source>
</evidence>
<dbReference type="PANTHER" id="PTHR42724">
    <property type="entry name" value="TETRAACYLDISACCHARIDE 4'-KINASE"/>
    <property type="match status" value="1"/>
</dbReference>
<keyword evidence="6" id="KW-0441">Lipid A biosynthesis</keyword>
<dbReference type="PANTHER" id="PTHR42724:SF1">
    <property type="entry name" value="TETRAACYLDISACCHARIDE 4'-KINASE, MITOCHONDRIAL-RELATED"/>
    <property type="match status" value="1"/>
</dbReference>
<evidence type="ECO:0000256" key="11">
    <source>
        <dbReference type="ARBA" id="ARBA00023098"/>
    </source>
</evidence>
<evidence type="ECO:0000256" key="6">
    <source>
        <dbReference type="ARBA" id="ARBA00022556"/>
    </source>
</evidence>
<dbReference type="RefSeq" id="WP_151129885.1">
    <property type="nucleotide sequence ID" value="NZ_JACYEG010000029.1"/>
</dbReference>
<evidence type="ECO:0000256" key="1">
    <source>
        <dbReference type="ARBA" id="ARBA00002274"/>
    </source>
</evidence>
<dbReference type="Pfam" id="PF02606">
    <property type="entry name" value="LpxK"/>
    <property type="match status" value="1"/>
</dbReference>
<dbReference type="GO" id="GO:0005886">
    <property type="term" value="C:plasma membrane"/>
    <property type="evidence" value="ECO:0007669"/>
    <property type="project" value="TreeGrafter"/>
</dbReference>
<keyword evidence="11" id="KW-0443">Lipid metabolism</keyword>
<keyword evidence="5" id="KW-0444">Lipid biosynthesis</keyword>
<dbReference type="EMBL" id="VZIV01000029">
    <property type="protein sequence ID" value="KAB0763730.1"/>
    <property type="molecule type" value="Genomic_DNA"/>
</dbReference>
<comment type="function">
    <text evidence="1">Transfers the gamma-phosphate of ATP to the 4'-position of a tetraacyldisaccharide 1-phosphate intermediate (termed DS-1-P) to form tetraacyldisaccharide 1,4'-bis-phosphate (lipid IVA).</text>
</comment>
<dbReference type="EC" id="2.7.1.130" evidence="3 12"/>
<evidence type="ECO:0000256" key="12">
    <source>
        <dbReference type="NCBIfam" id="TIGR00682"/>
    </source>
</evidence>
<dbReference type="GO" id="GO:0009029">
    <property type="term" value="F:lipid-A 4'-kinase activity"/>
    <property type="evidence" value="ECO:0007669"/>
    <property type="project" value="UniProtKB-UniRule"/>
</dbReference>
<evidence type="ECO:0000256" key="7">
    <source>
        <dbReference type="ARBA" id="ARBA00022679"/>
    </source>
</evidence>
<evidence type="ECO:0000256" key="9">
    <source>
        <dbReference type="ARBA" id="ARBA00022777"/>
    </source>
</evidence>
<reference evidence="13" key="1">
    <citation type="submission" date="2019-09" db="EMBL/GenBank/DDBJ databases">
        <title>Whole genome sequence analysis of bacterial isolates in patients.</title>
        <authorList>
            <person name="Jeong K.C."/>
        </authorList>
    </citation>
    <scope>NUCLEOTIDE SEQUENCE</scope>
    <source>
        <strain evidence="13">KCJ3K105</strain>
    </source>
</reference>
<accession>A0A643IYY4</accession>
<keyword evidence="7 13" id="KW-0808">Transferase</keyword>
<dbReference type="AlphaFoldDB" id="A0A643IYY4"/>
<dbReference type="UniPathway" id="UPA00359">
    <property type="reaction ID" value="UER00482"/>
</dbReference>
<dbReference type="InterPro" id="IPR003758">
    <property type="entry name" value="LpxK"/>
</dbReference>
<comment type="pathway">
    <text evidence="2">Glycolipid biosynthesis; lipid IV(A) biosynthesis; lipid IV(A) from (3R)-3-hydroxytetradecanoyl-[acyl-carrier-protein] and UDP-N-acetyl-alpha-D-glucosamine: step 6/6.</text>
</comment>
<gene>
    <name evidence="13" type="ORF">F7O97_15920</name>
</gene>
<evidence type="ECO:0000256" key="2">
    <source>
        <dbReference type="ARBA" id="ARBA00004870"/>
    </source>
</evidence>
<dbReference type="GO" id="GO:0009245">
    <property type="term" value="P:lipid A biosynthetic process"/>
    <property type="evidence" value="ECO:0007669"/>
    <property type="project" value="UniProtKB-UniRule"/>
</dbReference>
<dbReference type="GO" id="GO:0005524">
    <property type="term" value="F:ATP binding"/>
    <property type="evidence" value="ECO:0007669"/>
    <property type="project" value="UniProtKB-KW"/>
</dbReference>
<dbReference type="NCBIfam" id="TIGR00682">
    <property type="entry name" value="lpxK"/>
    <property type="match status" value="1"/>
</dbReference>
<comment type="caution">
    <text evidence="13">The sequence shown here is derived from an EMBL/GenBank/DDBJ whole genome shotgun (WGS) entry which is preliminary data.</text>
</comment>
<keyword evidence="8" id="KW-0547">Nucleotide-binding</keyword>
<keyword evidence="9 13" id="KW-0418">Kinase</keyword>
<feature type="non-terminal residue" evidence="13">
    <location>
        <position position="1"/>
    </location>
</feature>
<proteinExistence type="predicted"/>
<evidence type="ECO:0000256" key="3">
    <source>
        <dbReference type="ARBA" id="ARBA00012071"/>
    </source>
</evidence>
<evidence type="ECO:0000256" key="10">
    <source>
        <dbReference type="ARBA" id="ARBA00022840"/>
    </source>
</evidence>
<protein>
    <recommendedName>
        <fullName evidence="4 12">Tetraacyldisaccharide 4'-kinase</fullName>
        <ecNumber evidence="3 12">2.7.1.130</ecNumber>
    </recommendedName>
</protein>